<dbReference type="NCBIfam" id="TIGR00005">
    <property type="entry name" value="rluA_subfam"/>
    <property type="match status" value="1"/>
</dbReference>
<proteinExistence type="inferred from homology"/>
<dbReference type="EMBL" id="JACJKY010000004">
    <property type="protein sequence ID" value="MBM6920175.1"/>
    <property type="molecule type" value="Genomic_DNA"/>
</dbReference>
<dbReference type="InterPro" id="IPR050188">
    <property type="entry name" value="RluA_PseudoU_synthase"/>
</dbReference>
<evidence type="ECO:0000313" key="6">
    <source>
        <dbReference type="EMBL" id="MBM6920175.1"/>
    </source>
</evidence>
<dbReference type="EC" id="5.4.99.-" evidence="4"/>
<sequence>MERTLCYTIDNTHDGMKLERFLMGEHGFSRRTIRSLKQKPACVQRNGVHIRMVDSIFAGDRIAITLADTTATTTPSDMQVPIVYEDDDLIIYNKPPFLATHPSKLHQVDTLANVYAAHMGENAVFRPVYRLDRDTDGLCVCAKNTHAAAVLAGKIEKTYTALVCGTVGQDEGTVDAPIVQLVPHQMKRGVRADGQRAVTHYRVKARSKHYTLLELSLETGRTHQIRVHMAYIGHPLAGDTMYGTGGEPGRQALTCSRVHFIHPISGKPVTFCIEMNKTWRILMQNE</sequence>
<reference evidence="6" key="2">
    <citation type="journal article" date="2021" name="Sci. Rep.">
        <title>The distribution of antibiotic resistance genes in chicken gut microbiota commensals.</title>
        <authorList>
            <person name="Juricova H."/>
            <person name="Matiasovicova J."/>
            <person name="Kubasova T."/>
            <person name="Cejkova D."/>
            <person name="Rychlik I."/>
        </authorList>
    </citation>
    <scope>NUCLEOTIDE SEQUENCE</scope>
    <source>
        <strain evidence="6">An559</strain>
    </source>
</reference>
<reference evidence="6" key="1">
    <citation type="submission" date="2020-08" db="EMBL/GenBank/DDBJ databases">
        <authorList>
            <person name="Cejkova D."/>
            <person name="Kubasova T."/>
            <person name="Jahodarova E."/>
            <person name="Rychlik I."/>
        </authorList>
    </citation>
    <scope>NUCLEOTIDE SEQUENCE</scope>
    <source>
        <strain evidence="6">An559</strain>
    </source>
</reference>
<organism evidence="6 7">
    <name type="scientific">Merdimmobilis hominis</name>
    <dbReference type="NCBI Taxonomy" id="2897707"/>
    <lineage>
        <taxon>Bacteria</taxon>
        <taxon>Bacillati</taxon>
        <taxon>Bacillota</taxon>
        <taxon>Clostridia</taxon>
        <taxon>Eubacteriales</taxon>
        <taxon>Oscillospiraceae</taxon>
        <taxon>Merdimmobilis</taxon>
    </lineage>
</organism>
<protein>
    <recommendedName>
        <fullName evidence="4">Pseudouridine synthase</fullName>
        <ecNumber evidence="4">5.4.99.-</ecNumber>
    </recommendedName>
</protein>
<evidence type="ECO:0000256" key="1">
    <source>
        <dbReference type="ARBA" id="ARBA00000073"/>
    </source>
</evidence>
<dbReference type="SUPFAM" id="SSF55120">
    <property type="entry name" value="Pseudouridine synthase"/>
    <property type="match status" value="1"/>
</dbReference>
<evidence type="ECO:0000313" key="7">
    <source>
        <dbReference type="Proteomes" id="UP000774750"/>
    </source>
</evidence>
<dbReference type="Proteomes" id="UP000774750">
    <property type="component" value="Unassembled WGS sequence"/>
</dbReference>
<dbReference type="InterPro" id="IPR006225">
    <property type="entry name" value="PsdUridine_synth_RluC/D"/>
</dbReference>
<dbReference type="CDD" id="cd02869">
    <property type="entry name" value="PseudoU_synth_RluA_like"/>
    <property type="match status" value="1"/>
</dbReference>
<feature type="domain" description="Pseudouridine synthase RsuA/RluA-like" evidence="5">
    <location>
        <begin position="88"/>
        <end position="230"/>
    </location>
</feature>
<evidence type="ECO:0000256" key="2">
    <source>
        <dbReference type="ARBA" id="ARBA00010876"/>
    </source>
</evidence>
<dbReference type="AlphaFoldDB" id="A0A938X6U0"/>
<dbReference type="InterPro" id="IPR020103">
    <property type="entry name" value="PsdUridine_synth_cat_dom_sf"/>
</dbReference>
<dbReference type="GO" id="GO:0003723">
    <property type="term" value="F:RNA binding"/>
    <property type="evidence" value="ECO:0007669"/>
    <property type="project" value="InterPro"/>
</dbReference>
<evidence type="ECO:0000256" key="4">
    <source>
        <dbReference type="RuleBase" id="RU362028"/>
    </source>
</evidence>
<accession>A0A938X6U0</accession>
<keyword evidence="7" id="KW-1185">Reference proteome</keyword>
<evidence type="ECO:0000256" key="3">
    <source>
        <dbReference type="PIRSR" id="PIRSR606225-1"/>
    </source>
</evidence>
<comment type="similarity">
    <text evidence="2 4">Belongs to the pseudouridine synthase RluA family.</text>
</comment>
<gene>
    <name evidence="6" type="ORF">H6A12_03250</name>
</gene>
<comment type="function">
    <text evidence="4">Responsible for synthesis of pseudouridine from uracil.</text>
</comment>
<comment type="catalytic activity">
    <reaction evidence="1 4">
        <text>a uridine in RNA = a pseudouridine in RNA</text>
        <dbReference type="Rhea" id="RHEA:48348"/>
        <dbReference type="Rhea" id="RHEA-COMP:12068"/>
        <dbReference type="Rhea" id="RHEA-COMP:12069"/>
        <dbReference type="ChEBI" id="CHEBI:65314"/>
        <dbReference type="ChEBI" id="CHEBI:65315"/>
    </reaction>
</comment>
<name>A0A938X6U0_9FIRM</name>
<dbReference type="GO" id="GO:0000455">
    <property type="term" value="P:enzyme-directed rRNA pseudouridine synthesis"/>
    <property type="evidence" value="ECO:0007669"/>
    <property type="project" value="TreeGrafter"/>
</dbReference>
<dbReference type="GO" id="GO:0009982">
    <property type="term" value="F:pseudouridine synthase activity"/>
    <property type="evidence" value="ECO:0007669"/>
    <property type="project" value="InterPro"/>
</dbReference>
<dbReference type="InterPro" id="IPR006145">
    <property type="entry name" value="PsdUridine_synth_RsuA/RluA"/>
</dbReference>
<comment type="caution">
    <text evidence="6">The sequence shown here is derived from an EMBL/GenBank/DDBJ whole genome shotgun (WGS) entry which is preliminary data.</text>
</comment>
<dbReference type="RefSeq" id="WP_204444700.1">
    <property type="nucleotide sequence ID" value="NZ_JACJKY010000004.1"/>
</dbReference>
<dbReference type="PANTHER" id="PTHR21600:SF35">
    <property type="entry name" value="PSEUDOURIDINE SYNTHASE"/>
    <property type="match status" value="1"/>
</dbReference>
<dbReference type="PANTHER" id="PTHR21600">
    <property type="entry name" value="MITOCHONDRIAL RNA PSEUDOURIDINE SYNTHASE"/>
    <property type="match status" value="1"/>
</dbReference>
<feature type="active site" evidence="3">
    <location>
        <position position="132"/>
    </location>
</feature>
<dbReference type="GO" id="GO:0140098">
    <property type="term" value="F:catalytic activity, acting on RNA"/>
    <property type="evidence" value="ECO:0007669"/>
    <property type="project" value="UniProtKB-ARBA"/>
</dbReference>
<dbReference type="Pfam" id="PF00849">
    <property type="entry name" value="PseudoU_synth_2"/>
    <property type="match status" value="1"/>
</dbReference>
<keyword evidence="4" id="KW-0413">Isomerase</keyword>
<dbReference type="Gene3D" id="3.30.2350.10">
    <property type="entry name" value="Pseudouridine synthase"/>
    <property type="match status" value="1"/>
</dbReference>
<evidence type="ECO:0000259" key="5">
    <source>
        <dbReference type="Pfam" id="PF00849"/>
    </source>
</evidence>